<reference evidence="1 2" key="1">
    <citation type="journal article" date="2018" name="Front. Plant Sci.">
        <title>Red Clover (Trifolium pratense) and Zigzag Clover (T. medium) - A Picture of Genomic Similarities and Differences.</title>
        <authorList>
            <person name="Dluhosova J."/>
            <person name="Istvanek J."/>
            <person name="Nedelnik J."/>
            <person name="Repkova J."/>
        </authorList>
    </citation>
    <scope>NUCLEOTIDE SEQUENCE [LARGE SCALE GENOMIC DNA]</scope>
    <source>
        <strain evidence="2">cv. 10/8</strain>
        <tissue evidence="1">Leaf</tissue>
    </source>
</reference>
<dbReference type="EMBL" id="LXQA010974800">
    <property type="protein sequence ID" value="MCI79488.1"/>
    <property type="molecule type" value="Genomic_DNA"/>
</dbReference>
<comment type="caution">
    <text evidence="1">The sequence shown here is derived from an EMBL/GenBank/DDBJ whole genome shotgun (WGS) entry which is preliminary data.</text>
</comment>
<dbReference type="Proteomes" id="UP000265520">
    <property type="component" value="Unassembled WGS sequence"/>
</dbReference>
<name>A0A392UTX9_9FABA</name>
<evidence type="ECO:0000313" key="2">
    <source>
        <dbReference type="Proteomes" id="UP000265520"/>
    </source>
</evidence>
<organism evidence="1 2">
    <name type="scientific">Trifolium medium</name>
    <dbReference type="NCBI Taxonomy" id="97028"/>
    <lineage>
        <taxon>Eukaryota</taxon>
        <taxon>Viridiplantae</taxon>
        <taxon>Streptophyta</taxon>
        <taxon>Embryophyta</taxon>
        <taxon>Tracheophyta</taxon>
        <taxon>Spermatophyta</taxon>
        <taxon>Magnoliopsida</taxon>
        <taxon>eudicotyledons</taxon>
        <taxon>Gunneridae</taxon>
        <taxon>Pentapetalae</taxon>
        <taxon>rosids</taxon>
        <taxon>fabids</taxon>
        <taxon>Fabales</taxon>
        <taxon>Fabaceae</taxon>
        <taxon>Papilionoideae</taxon>
        <taxon>50 kb inversion clade</taxon>
        <taxon>NPAAA clade</taxon>
        <taxon>Hologalegina</taxon>
        <taxon>IRL clade</taxon>
        <taxon>Trifolieae</taxon>
        <taxon>Trifolium</taxon>
    </lineage>
</organism>
<dbReference type="AlphaFoldDB" id="A0A392UTX9"/>
<keyword evidence="2" id="KW-1185">Reference proteome</keyword>
<accession>A0A392UTX9</accession>
<sequence>GELAEEKAALEEEIEGLKKSVTIQYDESFQFALDQVKVLFPYINKERLGEADAMKSNEGDKLVDYVPPAEE</sequence>
<evidence type="ECO:0000313" key="1">
    <source>
        <dbReference type="EMBL" id="MCI79488.1"/>
    </source>
</evidence>
<protein>
    <submittedName>
        <fullName evidence="1">Uncharacterized protein</fullName>
    </submittedName>
</protein>
<proteinExistence type="predicted"/>
<feature type="non-terminal residue" evidence="1">
    <location>
        <position position="1"/>
    </location>
</feature>